<evidence type="ECO:0000313" key="3">
    <source>
        <dbReference type="Proteomes" id="UP001589793"/>
    </source>
</evidence>
<keyword evidence="1" id="KW-0472">Membrane</keyword>
<feature type="transmembrane region" description="Helical" evidence="1">
    <location>
        <begin position="39"/>
        <end position="58"/>
    </location>
</feature>
<feature type="transmembrane region" description="Helical" evidence="1">
    <location>
        <begin position="122"/>
        <end position="144"/>
    </location>
</feature>
<protein>
    <submittedName>
        <fullName evidence="2">Uncharacterized protein</fullName>
    </submittedName>
</protein>
<proteinExistence type="predicted"/>
<dbReference type="RefSeq" id="WP_376980303.1">
    <property type="nucleotide sequence ID" value="NZ_JBHLSV010000010.1"/>
</dbReference>
<dbReference type="EMBL" id="JBHLSV010000010">
    <property type="protein sequence ID" value="MFC0674326.1"/>
    <property type="molecule type" value="Genomic_DNA"/>
</dbReference>
<name>A0ABV6RC28_9MICO</name>
<sequence>MIIWRGWGGLAVPYIGLCVLLFGLVIGTNLPIEGIDVPLIGVGMMAGGVLCIVHGWYLNQILPRRRADAWEAQRRPGLEAAAAEGRLAVDGIPPKDPAEAEAMTAHLIAQGRRQAARANQHTLFFIPLEFVGVMVLPLGAIIAFTNGMALLGG</sequence>
<keyword evidence="3" id="KW-1185">Reference proteome</keyword>
<organism evidence="2 3">
    <name type="scientific">Brachybacterium hainanense</name>
    <dbReference type="NCBI Taxonomy" id="1541174"/>
    <lineage>
        <taxon>Bacteria</taxon>
        <taxon>Bacillati</taxon>
        <taxon>Actinomycetota</taxon>
        <taxon>Actinomycetes</taxon>
        <taxon>Micrococcales</taxon>
        <taxon>Dermabacteraceae</taxon>
        <taxon>Brachybacterium</taxon>
    </lineage>
</organism>
<keyword evidence="1" id="KW-1133">Transmembrane helix</keyword>
<dbReference type="Proteomes" id="UP001589793">
    <property type="component" value="Unassembled WGS sequence"/>
</dbReference>
<comment type="caution">
    <text evidence="2">The sequence shown here is derived from an EMBL/GenBank/DDBJ whole genome shotgun (WGS) entry which is preliminary data.</text>
</comment>
<gene>
    <name evidence="2" type="ORF">ACFFF6_10210</name>
</gene>
<reference evidence="2 3" key="1">
    <citation type="submission" date="2024-09" db="EMBL/GenBank/DDBJ databases">
        <authorList>
            <person name="Sun Q."/>
            <person name="Mori K."/>
        </authorList>
    </citation>
    <scope>NUCLEOTIDE SEQUENCE [LARGE SCALE GENOMIC DNA]</scope>
    <source>
        <strain evidence="2 3">CICC 10874</strain>
    </source>
</reference>
<feature type="transmembrane region" description="Helical" evidence="1">
    <location>
        <begin position="7"/>
        <end position="27"/>
    </location>
</feature>
<accession>A0ABV6RC28</accession>
<evidence type="ECO:0000313" key="2">
    <source>
        <dbReference type="EMBL" id="MFC0674326.1"/>
    </source>
</evidence>
<keyword evidence="1" id="KW-0812">Transmembrane</keyword>
<evidence type="ECO:0000256" key="1">
    <source>
        <dbReference type="SAM" id="Phobius"/>
    </source>
</evidence>